<protein>
    <recommendedName>
        <fullName evidence="2">SbsA Ig-like domain-containing protein</fullName>
    </recommendedName>
</protein>
<evidence type="ECO:0000313" key="3">
    <source>
        <dbReference type="EMBL" id="SVB68928.1"/>
    </source>
</evidence>
<feature type="domain" description="SbsA Ig-like" evidence="2">
    <location>
        <begin position="27"/>
        <end position="96"/>
    </location>
</feature>
<evidence type="ECO:0000259" key="2">
    <source>
        <dbReference type="Pfam" id="PF13205"/>
    </source>
</evidence>
<accession>A0A382G0V8</accession>
<name>A0A382G0V8_9ZZZZ</name>
<dbReference type="InterPro" id="IPR028994">
    <property type="entry name" value="Integrin_alpha_N"/>
</dbReference>
<dbReference type="SUPFAM" id="SSF69318">
    <property type="entry name" value="Integrin alpha N-terminal domain"/>
    <property type="match status" value="1"/>
</dbReference>
<dbReference type="InterPro" id="IPR032812">
    <property type="entry name" value="SbsA_Ig"/>
</dbReference>
<feature type="non-terminal residue" evidence="3">
    <location>
        <position position="105"/>
    </location>
</feature>
<reference evidence="3" key="1">
    <citation type="submission" date="2018-05" db="EMBL/GenBank/DDBJ databases">
        <authorList>
            <person name="Lanie J.A."/>
            <person name="Ng W.-L."/>
            <person name="Kazmierczak K.M."/>
            <person name="Andrzejewski T.M."/>
            <person name="Davidsen T.M."/>
            <person name="Wayne K.J."/>
            <person name="Tettelin H."/>
            <person name="Glass J.I."/>
            <person name="Rusch D."/>
            <person name="Podicherti R."/>
            <person name="Tsui H.-C.T."/>
            <person name="Winkler M.E."/>
        </authorList>
    </citation>
    <scope>NUCLEOTIDE SEQUENCE</scope>
</reference>
<dbReference type="AlphaFoldDB" id="A0A382G0V8"/>
<sequence length="105" mass="10770">MDNDGDMDIVSASMDDDAIAWYENAPDNTAPTVSSVSSTTANGTYKVDDVIAITITFSENVTVSGTPQLTLETGSSDAVVNYSSGSGGATLTFNYTVASGHTSSD</sequence>
<organism evidence="3">
    <name type="scientific">marine metagenome</name>
    <dbReference type="NCBI Taxonomy" id="408172"/>
    <lineage>
        <taxon>unclassified sequences</taxon>
        <taxon>metagenomes</taxon>
        <taxon>ecological metagenomes</taxon>
    </lineage>
</organism>
<keyword evidence="1" id="KW-0732">Signal</keyword>
<gene>
    <name evidence="3" type="ORF">METZ01_LOCUS221782</name>
</gene>
<evidence type="ECO:0000256" key="1">
    <source>
        <dbReference type="ARBA" id="ARBA00022729"/>
    </source>
</evidence>
<dbReference type="Pfam" id="PF13205">
    <property type="entry name" value="Big_5"/>
    <property type="match status" value="1"/>
</dbReference>
<proteinExistence type="predicted"/>
<dbReference type="EMBL" id="UINC01052972">
    <property type="protein sequence ID" value="SVB68928.1"/>
    <property type="molecule type" value="Genomic_DNA"/>
</dbReference>